<dbReference type="SMART" id="SM00850">
    <property type="entry name" value="LytTR"/>
    <property type="match status" value="1"/>
</dbReference>
<dbReference type="PROSITE" id="PS50110">
    <property type="entry name" value="RESPONSE_REGULATORY"/>
    <property type="match status" value="1"/>
</dbReference>
<feature type="modified residue" description="4-aspartylphosphate" evidence="1">
    <location>
        <position position="56"/>
    </location>
</feature>
<feature type="domain" description="HTH LytTR-type" evidence="3">
    <location>
        <begin position="142"/>
        <end position="242"/>
    </location>
</feature>
<sequence length="242" mass="27827">MSKQSVLIVDDEEHARLLIKQYLKEHAGFSLAGECHNGIEAVKYINMLEPELVFLDIQMPGLNGFEVLQRVEHVPKVIFTTAFDQYAIQAFEINAIDYLLKPYTKDRFNDAITRIGPIPKLLPNLVSHFSSRNGKYPDHVMVESRRRFVNLRVVDIVYMKADRDYTEIYTTANTYISSVGIGAILQHFDPALFLRIHRSVIINLAHVRELYKDIHRTFIVLDNGVELSVGRNYLPNVKSLII</sequence>
<comment type="caution">
    <text evidence="4">The sequence shown here is derived from an EMBL/GenBank/DDBJ whole genome shotgun (WGS) entry which is preliminary data.</text>
</comment>
<dbReference type="SUPFAM" id="SSF52172">
    <property type="entry name" value="CheY-like"/>
    <property type="match status" value="1"/>
</dbReference>
<dbReference type="PANTHER" id="PTHR37299:SF1">
    <property type="entry name" value="STAGE 0 SPORULATION PROTEIN A HOMOLOG"/>
    <property type="match status" value="1"/>
</dbReference>
<protein>
    <submittedName>
        <fullName evidence="4">LytR/AlgR family response regulator transcription factor</fullName>
    </submittedName>
</protein>
<name>A0ABV6HHV9_9SPHI</name>
<dbReference type="RefSeq" id="WP_130856253.1">
    <property type="nucleotide sequence ID" value="NZ_JBHLWO010000001.1"/>
</dbReference>
<dbReference type="InterPro" id="IPR011006">
    <property type="entry name" value="CheY-like_superfamily"/>
</dbReference>
<dbReference type="InterPro" id="IPR007492">
    <property type="entry name" value="LytTR_DNA-bd_dom"/>
</dbReference>
<dbReference type="Gene3D" id="2.40.50.1020">
    <property type="entry name" value="LytTr DNA-binding domain"/>
    <property type="match status" value="1"/>
</dbReference>
<dbReference type="PANTHER" id="PTHR37299">
    <property type="entry name" value="TRANSCRIPTIONAL REGULATOR-RELATED"/>
    <property type="match status" value="1"/>
</dbReference>
<gene>
    <name evidence="4" type="ORF">ACFFI0_07690</name>
</gene>
<proteinExistence type="predicted"/>
<evidence type="ECO:0000313" key="5">
    <source>
        <dbReference type="Proteomes" id="UP001589774"/>
    </source>
</evidence>
<evidence type="ECO:0000313" key="4">
    <source>
        <dbReference type="EMBL" id="MFC0318187.1"/>
    </source>
</evidence>
<reference evidence="4 5" key="1">
    <citation type="submission" date="2024-09" db="EMBL/GenBank/DDBJ databases">
        <authorList>
            <person name="Sun Q."/>
            <person name="Mori K."/>
        </authorList>
    </citation>
    <scope>NUCLEOTIDE SEQUENCE [LARGE SCALE GENOMIC DNA]</scope>
    <source>
        <strain evidence="4 5">CCM 7765</strain>
    </source>
</reference>
<keyword evidence="1" id="KW-0597">Phosphoprotein</keyword>
<dbReference type="Proteomes" id="UP001589774">
    <property type="component" value="Unassembled WGS sequence"/>
</dbReference>
<dbReference type="SMART" id="SM00448">
    <property type="entry name" value="REC"/>
    <property type="match status" value="1"/>
</dbReference>
<evidence type="ECO:0000256" key="1">
    <source>
        <dbReference type="PROSITE-ProRule" id="PRU00169"/>
    </source>
</evidence>
<dbReference type="InterPro" id="IPR001789">
    <property type="entry name" value="Sig_transdc_resp-reg_receiver"/>
</dbReference>
<dbReference type="Gene3D" id="3.40.50.2300">
    <property type="match status" value="1"/>
</dbReference>
<dbReference type="EMBL" id="JBHLWO010000001">
    <property type="protein sequence ID" value="MFC0318187.1"/>
    <property type="molecule type" value="Genomic_DNA"/>
</dbReference>
<dbReference type="Pfam" id="PF04397">
    <property type="entry name" value="LytTR"/>
    <property type="match status" value="1"/>
</dbReference>
<evidence type="ECO:0000259" key="3">
    <source>
        <dbReference type="PROSITE" id="PS50930"/>
    </source>
</evidence>
<keyword evidence="5" id="KW-1185">Reference proteome</keyword>
<dbReference type="Pfam" id="PF00072">
    <property type="entry name" value="Response_reg"/>
    <property type="match status" value="1"/>
</dbReference>
<evidence type="ECO:0000259" key="2">
    <source>
        <dbReference type="PROSITE" id="PS50110"/>
    </source>
</evidence>
<dbReference type="PROSITE" id="PS50930">
    <property type="entry name" value="HTH_LYTTR"/>
    <property type="match status" value="1"/>
</dbReference>
<organism evidence="4 5">
    <name type="scientific">Olivibacter oleidegradans</name>
    <dbReference type="NCBI Taxonomy" id="760123"/>
    <lineage>
        <taxon>Bacteria</taxon>
        <taxon>Pseudomonadati</taxon>
        <taxon>Bacteroidota</taxon>
        <taxon>Sphingobacteriia</taxon>
        <taxon>Sphingobacteriales</taxon>
        <taxon>Sphingobacteriaceae</taxon>
        <taxon>Olivibacter</taxon>
    </lineage>
</organism>
<dbReference type="InterPro" id="IPR046947">
    <property type="entry name" value="LytR-like"/>
</dbReference>
<feature type="domain" description="Response regulatory" evidence="2">
    <location>
        <begin position="5"/>
        <end position="116"/>
    </location>
</feature>
<accession>A0ABV6HHV9</accession>